<dbReference type="CDD" id="cd04301">
    <property type="entry name" value="NAT_SF"/>
    <property type="match status" value="1"/>
</dbReference>
<keyword evidence="10" id="KW-0694">RNA-binding</keyword>
<evidence type="ECO:0000256" key="4">
    <source>
        <dbReference type="ARBA" id="ARBA00022485"/>
    </source>
</evidence>
<organism evidence="17">
    <name type="scientific">Bodo saltans virus</name>
    <dbReference type="NCBI Taxonomy" id="2024608"/>
    <lineage>
        <taxon>Viruses</taxon>
        <taxon>Varidnaviria</taxon>
        <taxon>Bamfordvirae</taxon>
        <taxon>Nucleocytoviricota</taxon>
        <taxon>Megaviricetes</taxon>
        <taxon>Imitervirales</taxon>
        <taxon>Mimiviridae</taxon>
        <taxon>Klosneuvirinae</taxon>
        <taxon>Theiavirus</taxon>
        <taxon>Theiavirus salishense</taxon>
    </lineage>
</organism>
<dbReference type="SMR" id="A0A2H4UV06"/>
<dbReference type="InterPro" id="IPR000182">
    <property type="entry name" value="GNAT_dom"/>
</dbReference>
<evidence type="ECO:0000256" key="11">
    <source>
        <dbReference type="ARBA" id="ARBA00023004"/>
    </source>
</evidence>
<evidence type="ECO:0000256" key="3">
    <source>
        <dbReference type="ARBA" id="ARBA00005494"/>
    </source>
</evidence>
<dbReference type="EMBL" id="MF782455">
    <property type="protein sequence ID" value="ATZ80694.1"/>
    <property type="molecule type" value="Genomic_DNA"/>
</dbReference>
<dbReference type="InterPro" id="IPR039661">
    <property type="entry name" value="ELP3"/>
</dbReference>
<dbReference type="InterPro" id="IPR007197">
    <property type="entry name" value="rSAM"/>
</dbReference>
<dbReference type="Pfam" id="PF00583">
    <property type="entry name" value="Acetyltransf_1"/>
    <property type="match status" value="1"/>
</dbReference>
<dbReference type="InterPro" id="IPR058240">
    <property type="entry name" value="rSAM_sf"/>
</dbReference>
<keyword evidence="13" id="KW-0012">Acyltransferase</keyword>
<comment type="cofactor">
    <cofactor evidence="1">
        <name>[4Fe-4S] cluster</name>
        <dbReference type="ChEBI" id="CHEBI:49883"/>
    </cofactor>
</comment>
<dbReference type="SFLD" id="SFLDG01086">
    <property type="entry name" value="elongater_protein-like"/>
    <property type="match status" value="1"/>
</dbReference>
<comment type="pathway">
    <text evidence="2">tRNA modification.</text>
</comment>
<dbReference type="InterPro" id="IPR023404">
    <property type="entry name" value="rSAM_horseshoe"/>
</dbReference>
<name>A0A2H4UV06_9VIRU</name>
<dbReference type="GO" id="GO:0046872">
    <property type="term" value="F:metal ion binding"/>
    <property type="evidence" value="ECO:0007669"/>
    <property type="project" value="UniProtKB-KW"/>
</dbReference>
<dbReference type="SFLD" id="SFLDS00029">
    <property type="entry name" value="Radical_SAM"/>
    <property type="match status" value="1"/>
</dbReference>
<keyword evidence="12" id="KW-0411">Iron-sulfur</keyword>
<dbReference type="EC" id="2.3.1.311" evidence="14"/>
<keyword evidence="11" id="KW-0408">Iron</keyword>
<protein>
    <recommendedName>
        <fullName evidence="14">tRNA carboxymethyluridine synthase</fullName>
        <ecNumber evidence="14">2.3.1.311</ecNumber>
    </recommendedName>
</protein>
<feature type="domain" description="Elp3/MiaA/NifB-like radical SAM core" evidence="16">
    <location>
        <begin position="126"/>
        <end position="407"/>
    </location>
</feature>
<keyword evidence="5" id="KW-0820">tRNA-binding</keyword>
<dbReference type="GO" id="GO:0000049">
    <property type="term" value="F:tRNA binding"/>
    <property type="evidence" value="ECO:0007669"/>
    <property type="project" value="UniProtKB-KW"/>
</dbReference>
<evidence type="ECO:0000256" key="6">
    <source>
        <dbReference type="ARBA" id="ARBA00022679"/>
    </source>
</evidence>
<dbReference type="InterPro" id="IPR032432">
    <property type="entry name" value="Radical_SAM_C"/>
</dbReference>
<dbReference type="SMART" id="SM00729">
    <property type="entry name" value="Elp3"/>
    <property type="match status" value="1"/>
</dbReference>
<evidence type="ECO:0000256" key="12">
    <source>
        <dbReference type="ARBA" id="ARBA00023014"/>
    </source>
</evidence>
<dbReference type="GO" id="GO:0033588">
    <property type="term" value="C:elongator holoenzyme complex"/>
    <property type="evidence" value="ECO:0007669"/>
    <property type="project" value="TreeGrafter"/>
</dbReference>
<evidence type="ECO:0000256" key="15">
    <source>
        <dbReference type="ARBA" id="ARBA00047372"/>
    </source>
</evidence>
<dbReference type="InterPro" id="IPR006638">
    <property type="entry name" value="Elp3/MiaA/NifB-like_rSAM"/>
</dbReference>
<dbReference type="Gene3D" id="3.80.30.20">
    <property type="entry name" value="tm_1862 like domain"/>
    <property type="match status" value="1"/>
</dbReference>
<gene>
    <name evidence="17" type="ORF">BMW23_0648</name>
</gene>
<comment type="catalytic activity">
    <reaction evidence="15">
        <text>uridine(34) in tRNA + acetyl-CoA + S-adenosyl-L-methionine + H2O = 5-(carboxymethyl)uridine(34) in tRNA + 5'-deoxyadenosine + L-methionine + CoA + 2 H(+)</text>
        <dbReference type="Rhea" id="RHEA:61020"/>
        <dbReference type="Rhea" id="RHEA-COMP:10407"/>
        <dbReference type="Rhea" id="RHEA-COMP:11727"/>
        <dbReference type="ChEBI" id="CHEBI:15377"/>
        <dbReference type="ChEBI" id="CHEBI:15378"/>
        <dbReference type="ChEBI" id="CHEBI:17319"/>
        <dbReference type="ChEBI" id="CHEBI:57287"/>
        <dbReference type="ChEBI" id="CHEBI:57288"/>
        <dbReference type="ChEBI" id="CHEBI:57844"/>
        <dbReference type="ChEBI" id="CHEBI:59789"/>
        <dbReference type="ChEBI" id="CHEBI:65315"/>
        <dbReference type="ChEBI" id="CHEBI:74882"/>
        <dbReference type="EC" id="2.3.1.311"/>
    </reaction>
    <physiologicalReaction direction="left-to-right" evidence="15">
        <dbReference type="Rhea" id="RHEA:61021"/>
    </physiologicalReaction>
</comment>
<comment type="similarity">
    <text evidence="3">Belongs to the ELP3 family.</text>
</comment>
<dbReference type="InterPro" id="IPR034687">
    <property type="entry name" value="ELP3-like"/>
</dbReference>
<keyword evidence="4" id="KW-0004">4Fe-4S</keyword>
<evidence type="ECO:0000256" key="1">
    <source>
        <dbReference type="ARBA" id="ARBA00001966"/>
    </source>
</evidence>
<evidence type="ECO:0000256" key="10">
    <source>
        <dbReference type="ARBA" id="ARBA00022884"/>
    </source>
</evidence>
<sequence>MPNLSNFIMTDIEDIGNSMQNESCDNIQQKSEHQLYNKTNIPIHILEKMVMDIIEIENPTCESVKIMIETFKKVYKHHPSQNDVLQTYKNMCKNSNMEYDKKYEALLRKCPSRTHSGVTPVAVVMAAFPNGKPFTCAFDCKYCPQEPGQPRSYLKKEPGVARANSNNFDPILQIKSRLDTYRMNGHSIDKLEIIVLGGTFCSYEESYQYDFITKLYNAVNNYCCDNNLNTVSLTQSLQIERKLNETSSVRNIGLTIETRPDTICKRELIKFRNMGVTRVQLGVQHIDDDILKRVNRNCPTAKTIKAIRMLKNNCFKVDIHIMPDLPKPYIKGSDPDIDPSIDPKKEDIDWKYDMYKRDGKMFHEIINGEDFQADQWKIYPFSVVPWSKMEEEFKNGLHISYADELLENGVTKLDQILYDVSENIPIWIRVNRMIRDIPASYIIGGNNTANKRQCIENDMKKMGIQCKCIRCREPKNTKFNESDVKLFITSYKASNGLEYFISYENNDRKLLYGFLRLRINSVIDENEFVFDELKGCALIRELHVYGEVIPINNITTQQSCQHRGLGKLLMEEALNICKQFNYTKVAVIAGDGVKEYYRNKHGFHDGQYFLIKDI</sequence>
<dbReference type="Pfam" id="PF16199">
    <property type="entry name" value="Radical_SAM_C"/>
    <property type="match status" value="1"/>
</dbReference>
<dbReference type="SUPFAM" id="SSF55729">
    <property type="entry name" value="Acyl-CoA N-acyltransferases (Nat)"/>
    <property type="match status" value="1"/>
</dbReference>
<dbReference type="Gene3D" id="3.40.630.30">
    <property type="match status" value="1"/>
</dbReference>
<dbReference type="SUPFAM" id="SSF102114">
    <property type="entry name" value="Radical SAM enzymes"/>
    <property type="match status" value="1"/>
</dbReference>
<keyword evidence="7" id="KW-0949">S-adenosyl-L-methionine</keyword>
<dbReference type="GO" id="GO:0106261">
    <property type="term" value="F:tRNA uridine(34) acetyltransferase activity"/>
    <property type="evidence" value="ECO:0007669"/>
    <property type="project" value="UniProtKB-EC"/>
</dbReference>
<reference evidence="17" key="1">
    <citation type="journal article" date="2017" name="Elife">
        <title>The kinetoplastid-infecting Bodo saltans virus (BsV), a window into the most abundant giant viruses in the sea.</title>
        <authorList>
            <person name="Deeg C.M."/>
            <person name="Chow C.-E.T."/>
            <person name="Suttle C.A."/>
        </authorList>
    </citation>
    <scope>NUCLEOTIDE SEQUENCE</scope>
    <source>
        <strain evidence="17">NG1</strain>
    </source>
</reference>
<accession>A0A2H4UV06</accession>
<evidence type="ECO:0000256" key="5">
    <source>
        <dbReference type="ARBA" id="ARBA00022555"/>
    </source>
</evidence>
<keyword evidence="6" id="KW-0808">Transferase</keyword>
<dbReference type="GO" id="GO:0051539">
    <property type="term" value="F:4 iron, 4 sulfur cluster binding"/>
    <property type="evidence" value="ECO:0007669"/>
    <property type="project" value="UniProtKB-KW"/>
</dbReference>
<dbReference type="PANTHER" id="PTHR11135:SF2">
    <property type="entry name" value="ELONGATOR COMPLEX PROTEIN 3"/>
    <property type="match status" value="1"/>
</dbReference>
<evidence type="ECO:0000256" key="7">
    <source>
        <dbReference type="ARBA" id="ARBA00022691"/>
    </source>
</evidence>
<dbReference type="SFLD" id="SFLDF00344">
    <property type="entry name" value="ELP3-like"/>
    <property type="match status" value="1"/>
</dbReference>
<evidence type="ECO:0000256" key="8">
    <source>
        <dbReference type="ARBA" id="ARBA00022694"/>
    </source>
</evidence>
<evidence type="ECO:0000256" key="14">
    <source>
        <dbReference type="ARBA" id="ARBA00044771"/>
    </source>
</evidence>
<proteinExistence type="inferred from homology"/>
<evidence type="ECO:0000313" key="17">
    <source>
        <dbReference type="EMBL" id="ATZ80694.1"/>
    </source>
</evidence>
<dbReference type="Proteomes" id="UP000240325">
    <property type="component" value="Segment"/>
</dbReference>
<dbReference type="InterPro" id="IPR016181">
    <property type="entry name" value="Acyl_CoA_acyltransferase"/>
</dbReference>
<dbReference type="GO" id="GO:0002926">
    <property type="term" value="P:tRNA wobble base 5-methoxycarbonylmethyl-2-thiouridinylation"/>
    <property type="evidence" value="ECO:0007669"/>
    <property type="project" value="TreeGrafter"/>
</dbReference>
<evidence type="ECO:0000256" key="9">
    <source>
        <dbReference type="ARBA" id="ARBA00022723"/>
    </source>
</evidence>
<keyword evidence="18" id="KW-1185">Reference proteome</keyword>
<keyword evidence="9" id="KW-0479">Metal-binding</keyword>
<evidence type="ECO:0000256" key="13">
    <source>
        <dbReference type="ARBA" id="ARBA00023315"/>
    </source>
</evidence>
<dbReference type="Pfam" id="PF04055">
    <property type="entry name" value="Radical_SAM"/>
    <property type="match status" value="1"/>
</dbReference>
<evidence type="ECO:0000259" key="16">
    <source>
        <dbReference type="SMART" id="SM00729"/>
    </source>
</evidence>
<dbReference type="PANTHER" id="PTHR11135">
    <property type="entry name" value="HISTONE ACETYLTRANSFERASE-RELATED"/>
    <property type="match status" value="1"/>
</dbReference>
<evidence type="ECO:0000256" key="2">
    <source>
        <dbReference type="ARBA" id="ARBA00005217"/>
    </source>
</evidence>
<keyword evidence="8" id="KW-0819">tRNA processing</keyword>
<evidence type="ECO:0000313" key="18">
    <source>
        <dbReference type="Proteomes" id="UP000240325"/>
    </source>
</evidence>